<dbReference type="AlphaFoldDB" id="A0A329R1H8"/>
<protein>
    <submittedName>
        <fullName evidence="2">Uncharacterized protein</fullName>
    </submittedName>
</protein>
<evidence type="ECO:0000313" key="2">
    <source>
        <dbReference type="EMBL" id="RAW18381.1"/>
    </source>
</evidence>
<organism evidence="2 3">
    <name type="scientific">Paenibacillus taichungensis</name>
    <dbReference type="NCBI Taxonomy" id="484184"/>
    <lineage>
        <taxon>Bacteria</taxon>
        <taxon>Bacillati</taxon>
        <taxon>Bacillota</taxon>
        <taxon>Bacilli</taxon>
        <taxon>Bacillales</taxon>
        <taxon>Paenibacillaceae</taxon>
        <taxon>Paenibacillus</taxon>
    </lineage>
</organism>
<name>A0A329R1H8_9BACL</name>
<reference evidence="2 3" key="1">
    <citation type="submission" date="2018-04" db="EMBL/GenBank/DDBJ databases">
        <title>Paenibacillus taichungensis Genome sequencing and assembly.</title>
        <authorList>
            <person name="Xu J."/>
            <person name="Rensing C."/>
            <person name="Mazhar H.S."/>
        </authorList>
    </citation>
    <scope>NUCLEOTIDE SEQUENCE [LARGE SCALE GENOMIC DNA]</scope>
    <source>
        <strain evidence="2 3">NC1</strain>
    </source>
</reference>
<comment type="caution">
    <text evidence="2">The sequence shown here is derived from an EMBL/GenBank/DDBJ whole genome shotgun (WGS) entry which is preliminary data.</text>
</comment>
<proteinExistence type="predicted"/>
<keyword evidence="1" id="KW-1133">Transmembrane helix</keyword>
<accession>A0A329R1H8</accession>
<dbReference type="RefSeq" id="WP_113052062.1">
    <property type="nucleotide sequence ID" value="NZ_CP168020.1"/>
</dbReference>
<sequence length="101" mass="11627">MYIILALIVGFVLCLLIPYGTILAGAIIFALVADNYRQTMSMREDIRSIKHHLGLMHKGEAEEYQIDKQLTDIEHLDSDQLKIINRRIEAELEKESKKNKS</sequence>
<evidence type="ECO:0000313" key="3">
    <source>
        <dbReference type="Proteomes" id="UP000250642"/>
    </source>
</evidence>
<keyword evidence="1" id="KW-0472">Membrane</keyword>
<dbReference type="EMBL" id="QEVW01000003">
    <property type="protein sequence ID" value="RAW18381.1"/>
    <property type="molecule type" value="Genomic_DNA"/>
</dbReference>
<keyword evidence="1" id="KW-0812">Transmembrane</keyword>
<dbReference type="Proteomes" id="UP000250642">
    <property type="component" value="Unassembled WGS sequence"/>
</dbReference>
<feature type="transmembrane region" description="Helical" evidence="1">
    <location>
        <begin position="6"/>
        <end position="33"/>
    </location>
</feature>
<evidence type="ECO:0000256" key="1">
    <source>
        <dbReference type="SAM" id="Phobius"/>
    </source>
</evidence>
<gene>
    <name evidence="2" type="ORF">DC345_04385</name>
</gene>